<sequence length="691" mass="70905">MHPGRGSSREVARRIDALGSGLRDLASGLADEAARLQRDLSSGVKISLPQFRDHLRDLEGDMAALEEGVERLEGRTLGACSLQELVGHGEQAYWRALEGVANLEAHLRNYGYAGGCPDPAPPDPFAVARSGAENLPPGKGSRVDREGGGSAKKRARDAVGGVGADAGMRHADGGAIRRRTEGGEDAGTAGDAPSPRTPAPAPRLGGPVGGRAGAGPSGGVGRGGSLGSVESSSIEGLILSPSLLALTRKYATQSPEQAPCRDTVLEGRDARIGEAGEGTCRAGRRKDPIGGPGGDQAEAGAGRTPTASHRDQGPDGLAFFRFPDHVGGSDGSRAASGAFGSPQYADKAAEVSAAVKTPLAARTPKCAAGSELSGTRRKQPASALRSCLRGSAMGRRSAQDDPPAARKAVTFTPGLVADSPIRGDYGSPPTPTGPVPMPVPCSGGQPGWASPFAATGQPGDVREGKPSTHAASIPVQAAVLPAIASPKLQENGTTPQALTPAALQADLAGTSNSALLLPCTTAAPPFMGGKDMSTLDGKDVSHCVASTPVAQPAGTHPSPTSCAAGSGVRPPVMERLAAERPCPLSLSSCHAPAMLADGDLLALPAFYRGTFSLGELNSVIQKIWESSRARGQVAFTPDDFIGLKSGYEVKMMLNCLRTLEYVEMDFDNCGVVYKPGAKLQGRWSSERKFDR</sequence>
<feature type="compositionally biased region" description="Gly residues" evidence="1">
    <location>
        <begin position="206"/>
        <end position="226"/>
    </location>
</feature>
<reference evidence="2" key="1">
    <citation type="submission" date="2020-12" db="EMBL/GenBank/DDBJ databases">
        <authorList>
            <person name="Iha C."/>
        </authorList>
    </citation>
    <scope>NUCLEOTIDE SEQUENCE</scope>
</reference>
<feature type="region of interest" description="Disordered" evidence="1">
    <location>
        <begin position="276"/>
        <end position="325"/>
    </location>
</feature>
<keyword evidence="3" id="KW-1185">Reference proteome</keyword>
<protein>
    <recommendedName>
        <fullName evidence="4">Spindle and kinetochore-associated protein 3</fullName>
    </recommendedName>
</protein>
<name>A0A8S1JC04_9CHLO</name>
<gene>
    <name evidence="2" type="ORF">OSTQU699_LOCUS10450</name>
</gene>
<feature type="region of interest" description="Disordered" evidence="1">
    <location>
        <begin position="121"/>
        <end position="229"/>
    </location>
</feature>
<organism evidence="2 3">
    <name type="scientific">Ostreobium quekettii</name>
    <dbReference type="NCBI Taxonomy" id="121088"/>
    <lineage>
        <taxon>Eukaryota</taxon>
        <taxon>Viridiplantae</taxon>
        <taxon>Chlorophyta</taxon>
        <taxon>core chlorophytes</taxon>
        <taxon>Ulvophyceae</taxon>
        <taxon>TCBD clade</taxon>
        <taxon>Bryopsidales</taxon>
        <taxon>Ostreobineae</taxon>
        <taxon>Ostreobiaceae</taxon>
        <taxon>Ostreobium</taxon>
    </lineage>
</organism>
<evidence type="ECO:0000256" key="1">
    <source>
        <dbReference type="SAM" id="MobiDB-lite"/>
    </source>
</evidence>
<evidence type="ECO:0000313" key="3">
    <source>
        <dbReference type="Proteomes" id="UP000708148"/>
    </source>
</evidence>
<dbReference type="AlphaFoldDB" id="A0A8S1JC04"/>
<proteinExistence type="predicted"/>
<evidence type="ECO:0000313" key="2">
    <source>
        <dbReference type="EMBL" id="CAD7705095.1"/>
    </source>
</evidence>
<comment type="caution">
    <text evidence="2">The sequence shown here is derived from an EMBL/GenBank/DDBJ whole genome shotgun (WGS) entry which is preliminary data.</text>
</comment>
<accession>A0A8S1JC04</accession>
<evidence type="ECO:0008006" key="4">
    <source>
        <dbReference type="Google" id="ProtNLM"/>
    </source>
</evidence>
<dbReference type="Proteomes" id="UP000708148">
    <property type="component" value="Unassembled WGS sequence"/>
</dbReference>
<dbReference type="EMBL" id="CAJHUC010003016">
    <property type="protein sequence ID" value="CAD7705095.1"/>
    <property type="molecule type" value="Genomic_DNA"/>
</dbReference>